<dbReference type="EMBL" id="JABEYC010000004">
    <property type="protein sequence ID" value="KAF4984790.1"/>
    <property type="molecule type" value="Genomic_DNA"/>
</dbReference>
<sequence>MFSTSKTSICSSFPKIDRLQKAGKLDSISTRGDIISANTNIIDEVSKLQTSVKNSAFPVKSNKAAILAPLAPKEGWVSAQGAEIDLPTYKQMIAATVPCESGKCNAPLLHQLPRQQMHSVKDHKHDLTKNTVSTLLAIFDYLWKARGPLDVPPSRIYAFQDDAGILVSLYLTVPSTDTLVNAIKQGKFKKVSNIFQFMPIASQLPLLASDIQTGLLPLKDIVPEYKPLAENAMALANKLIATN</sequence>
<keyword evidence="2" id="KW-1185">Reference proteome</keyword>
<evidence type="ECO:0000313" key="2">
    <source>
        <dbReference type="Proteomes" id="UP000635477"/>
    </source>
</evidence>
<dbReference type="Proteomes" id="UP000635477">
    <property type="component" value="Unassembled WGS sequence"/>
</dbReference>
<proteinExistence type="predicted"/>
<reference evidence="1" key="2">
    <citation type="submission" date="2020-05" db="EMBL/GenBank/DDBJ databases">
        <authorList>
            <person name="Kim H.-S."/>
            <person name="Proctor R.H."/>
            <person name="Brown D.W."/>
        </authorList>
    </citation>
    <scope>NUCLEOTIDE SEQUENCE</scope>
    <source>
        <strain evidence="1">NRRL 22465</strain>
    </source>
</reference>
<dbReference type="OrthoDB" id="5078134at2759"/>
<protein>
    <submittedName>
        <fullName evidence="1">Uncharacterized protein</fullName>
    </submittedName>
</protein>
<organism evidence="1 2">
    <name type="scientific">Fusarium zealandicum</name>
    <dbReference type="NCBI Taxonomy" id="1053134"/>
    <lineage>
        <taxon>Eukaryota</taxon>
        <taxon>Fungi</taxon>
        <taxon>Dikarya</taxon>
        <taxon>Ascomycota</taxon>
        <taxon>Pezizomycotina</taxon>
        <taxon>Sordariomycetes</taxon>
        <taxon>Hypocreomycetidae</taxon>
        <taxon>Hypocreales</taxon>
        <taxon>Nectriaceae</taxon>
        <taxon>Fusarium</taxon>
        <taxon>Fusarium staphyleae species complex</taxon>
    </lineage>
</organism>
<accession>A0A8H4UVH5</accession>
<name>A0A8H4UVH5_9HYPO</name>
<gene>
    <name evidence="1" type="ORF">FZEAL_81</name>
</gene>
<reference evidence="1" key="1">
    <citation type="journal article" date="2020" name="BMC Genomics">
        <title>Correction to: Identification and distribution of gene clusters required for synthesis of sphingolipid metabolism inhibitors in diverse species of the filamentous fungus Fusarium.</title>
        <authorList>
            <person name="Kim H.S."/>
            <person name="Lohmar J.M."/>
            <person name="Busman M."/>
            <person name="Brown D.W."/>
            <person name="Naumann T.A."/>
            <person name="Divon H.H."/>
            <person name="Lysoe E."/>
            <person name="Uhlig S."/>
            <person name="Proctor R.H."/>
        </authorList>
    </citation>
    <scope>NUCLEOTIDE SEQUENCE</scope>
    <source>
        <strain evidence="1">NRRL 22465</strain>
    </source>
</reference>
<comment type="caution">
    <text evidence="1">The sequence shown here is derived from an EMBL/GenBank/DDBJ whole genome shotgun (WGS) entry which is preliminary data.</text>
</comment>
<dbReference type="AlphaFoldDB" id="A0A8H4UVH5"/>
<evidence type="ECO:0000313" key="1">
    <source>
        <dbReference type="EMBL" id="KAF4984790.1"/>
    </source>
</evidence>